<evidence type="ECO:0000313" key="7">
    <source>
        <dbReference type="Proteomes" id="UP001056756"/>
    </source>
</evidence>
<evidence type="ECO:0000259" key="5">
    <source>
        <dbReference type="SMART" id="SM00226"/>
    </source>
</evidence>
<gene>
    <name evidence="6" type="ORF">NAG76_07365</name>
</gene>
<dbReference type="PANTHER" id="PTHR11717">
    <property type="entry name" value="LOW MOLECULAR WEIGHT PROTEIN TYROSINE PHOSPHATASE"/>
    <property type="match status" value="1"/>
</dbReference>
<dbReference type="Proteomes" id="UP001056756">
    <property type="component" value="Chromosome"/>
</dbReference>
<evidence type="ECO:0000313" key="6">
    <source>
        <dbReference type="EMBL" id="URN96040.1"/>
    </source>
</evidence>
<evidence type="ECO:0000256" key="1">
    <source>
        <dbReference type="ARBA" id="ARBA00011063"/>
    </source>
</evidence>
<organism evidence="6 7">
    <name type="scientific">Candidatus Pristimantibacillus lignocellulolyticus</name>
    <dbReference type="NCBI Taxonomy" id="2994561"/>
    <lineage>
        <taxon>Bacteria</taxon>
        <taxon>Bacillati</taxon>
        <taxon>Bacillota</taxon>
        <taxon>Bacilli</taxon>
        <taxon>Bacillales</taxon>
        <taxon>Paenibacillaceae</taxon>
        <taxon>Candidatus Pristimantibacillus</taxon>
    </lineage>
</organism>
<dbReference type="AlphaFoldDB" id="A0A9J6ZJQ2"/>
<sequence>MKRILFICTGNTCRSPMAEAFLKGLAHEKGLIVAVRSAGTSTVNGMPVSANSLYALNRRGIQHKGSSTILQEEALEWADLVLTMTSAHKRDVLQKYPSMMDKTFTLKEFAYMDEELQQKITELESLYTDFQMKQVLGQPMEEKDRQRLIALDQSIPNFDIADPFGGSQSHYDHCADEIEEVIFKLVDKLLLLRSQQQK</sequence>
<comment type="similarity">
    <text evidence="1">Belongs to the low molecular weight phosphotyrosine protein phosphatase family.</text>
</comment>
<dbReference type="KEGG" id="plig:NAG76_07365"/>
<dbReference type="CDD" id="cd16344">
    <property type="entry name" value="LMWPAP"/>
    <property type="match status" value="1"/>
</dbReference>
<reference evidence="6" key="1">
    <citation type="submission" date="2022-05" db="EMBL/GenBank/DDBJ databases">
        <title>Novel bacterial taxa in a minimal lignocellulolytic consortium and its capacity to transform plastics disclosed by genome-resolved metagenomics.</title>
        <authorList>
            <person name="Rodriguez C.A.D."/>
            <person name="Diaz-Garcia L."/>
            <person name="Herrera K."/>
            <person name="Tarazona N.A."/>
            <person name="Sproer C."/>
            <person name="Overmann J."/>
            <person name="Jimenez D.J."/>
        </authorList>
    </citation>
    <scope>NUCLEOTIDE SEQUENCE</scope>
    <source>
        <strain evidence="6">MAG5</strain>
    </source>
</reference>
<keyword evidence="3" id="KW-0904">Protein phosphatase</keyword>
<feature type="active site" evidence="4">
    <location>
        <position position="14"/>
    </location>
</feature>
<dbReference type="PANTHER" id="PTHR11717:SF31">
    <property type="entry name" value="LOW MOLECULAR WEIGHT PROTEIN-TYROSINE-PHOSPHATASE ETP-RELATED"/>
    <property type="match status" value="1"/>
</dbReference>
<dbReference type="Gene3D" id="3.40.50.2300">
    <property type="match status" value="1"/>
</dbReference>
<dbReference type="InterPro" id="IPR017867">
    <property type="entry name" value="Tyr_phospatase_low_mol_wt"/>
</dbReference>
<protein>
    <submittedName>
        <fullName evidence="6">Low molecular weight protein arginine phosphatase</fullName>
    </submittedName>
</protein>
<dbReference type="InterPro" id="IPR050438">
    <property type="entry name" value="LMW_PTPase"/>
</dbReference>
<dbReference type="InterPro" id="IPR036196">
    <property type="entry name" value="Ptyr_pPase_sf"/>
</dbReference>
<dbReference type="InterPro" id="IPR023485">
    <property type="entry name" value="Ptyr_pPase"/>
</dbReference>
<dbReference type="SMART" id="SM00226">
    <property type="entry name" value="LMWPc"/>
    <property type="match status" value="1"/>
</dbReference>
<evidence type="ECO:0000256" key="3">
    <source>
        <dbReference type="ARBA" id="ARBA00022912"/>
    </source>
</evidence>
<evidence type="ECO:0000256" key="2">
    <source>
        <dbReference type="ARBA" id="ARBA00022801"/>
    </source>
</evidence>
<accession>A0A9J6ZJQ2</accession>
<dbReference type="Pfam" id="PF01451">
    <property type="entry name" value="LMWPc"/>
    <property type="match status" value="1"/>
</dbReference>
<keyword evidence="2" id="KW-0378">Hydrolase</keyword>
<feature type="domain" description="Phosphotyrosine protein phosphatase I" evidence="5">
    <location>
        <begin position="2"/>
        <end position="188"/>
    </location>
</feature>
<dbReference type="SUPFAM" id="SSF52788">
    <property type="entry name" value="Phosphotyrosine protein phosphatases I"/>
    <property type="match status" value="1"/>
</dbReference>
<dbReference type="GO" id="GO:0004725">
    <property type="term" value="F:protein tyrosine phosphatase activity"/>
    <property type="evidence" value="ECO:0007669"/>
    <property type="project" value="InterPro"/>
</dbReference>
<name>A0A9J6ZJQ2_9BACL</name>
<evidence type="ECO:0000256" key="4">
    <source>
        <dbReference type="PIRSR" id="PIRSR617867-1"/>
    </source>
</evidence>
<dbReference type="PRINTS" id="PR00719">
    <property type="entry name" value="LMWPTPASE"/>
</dbReference>
<dbReference type="EMBL" id="CP097899">
    <property type="protein sequence ID" value="URN96040.1"/>
    <property type="molecule type" value="Genomic_DNA"/>
</dbReference>
<feature type="active site" description="Nucleophile" evidence="4">
    <location>
        <position position="8"/>
    </location>
</feature>
<proteinExistence type="inferred from homology"/>